<dbReference type="InterPro" id="IPR011890">
    <property type="entry name" value="SMC_prok"/>
</dbReference>
<dbReference type="GO" id="GO:0003677">
    <property type="term" value="F:DNA binding"/>
    <property type="evidence" value="ECO:0007669"/>
    <property type="project" value="UniProtKB-UniRule"/>
</dbReference>
<feature type="coiled-coil region" evidence="7">
    <location>
        <begin position="428"/>
        <end position="469"/>
    </location>
</feature>
<dbReference type="CDD" id="cd03278">
    <property type="entry name" value="ABC_SMC_barmotin"/>
    <property type="match status" value="1"/>
</dbReference>
<dbReference type="PANTHER" id="PTHR43977">
    <property type="entry name" value="STRUCTURAL MAINTENANCE OF CHROMOSOMES PROTEIN 3"/>
    <property type="match status" value="1"/>
</dbReference>
<protein>
    <recommendedName>
        <fullName evidence="7">Chromosome partition protein Smc</fullName>
    </recommendedName>
</protein>
<dbReference type="GO" id="GO:0007059">
    <property type="term" value="P:chromosome segregation"/>
    <property type="evidence" value="ECO:0007669"/>
    <property type="project" value="UniProtKB-UniRule"/>
</dbReference>
<evidence type="ECO:0000256" key="1">
    <source>
        <dbReference type="ARBA" id="ARBA00004496"/>
    </source>
</evidence>
<dbReference type="PIRSF" id="PIRSF005719">
    <property type="entry name" value="SMC"/>
    <property type="match status" value="1"/>
</dbReference>
<gene>
    <name evidence="7" type="primary">smc</name>
    <name evidence="9" type="ORF">FD47_GL002898</name>
</gene>
<evidence type="ECO:0000259" key="8">
    <source>
        <dbReference type="SMART" id="SM00968"/>
    </source>
</evidence>
<feature type="coiled-coil region" evidence="7">
    <location>
        <begin position="687"/>
        <end position="763"/>
    </location>
</feature>
<keyword evidence="3 7" id="KW-0547">Nucleotide-binding</keyword>
<feature type="binding site" evidence="7">
    <location>
        <begin position="32"/>
        <end position="39"/>
    </location>
    <ligand>
        <name>ATP</name>
        <dbReference type="ChEBI" id="CHEBI:30616"/>
    </ligand>
</feature>
<keyword evidence="6 7" id="KW-0238">DNA-binding</keyword>
<dbReference type="Gene3D" id="1.20.1060.20">
    <property type="match status" value="1"/>
</dbReference>
<evidence type="ECO:0000256" key="2">
    <source>
        <dbReference type="ARBA" id="ARBA00022490"/>
    </source>
</evidence>
<dbReference type="InterPro" id="IPR010935">
    <property type="entry name" value="SMC_hinge"/>
</dbReference>
<dbReference type="NCBIfam" id="TIGR02168">
    <property type="entry name" value="SMC_prok_B"/>
    <property type="match status" value="1"/>
</dbReference>
<dbReference type="InterPro" id="IPR024704">
    <property type="entry name" value="SMC"/>
</dbReference>
<dbReference type="InterPro" id="IPR036277">
    <property type="entry name" value="SMC_hinge_sf"/>
</dbReference>
<name>A0A0R1YQT3_9LACO</name>
<comment type="domain">
    <text evidence="7">Contains large globular domains required for ATP hydrolysis at each terminus and a third globular domain forming a flexible hinge near the middle of the molecule. These domains are separated by coiled-coil structures.</text>
</comment>
<accession>A0A0R1YQT3</accession>
<sequence length="1183" mass="131313">MQLKSIEIIGFKSFAEKTKISFPNGMTGIVGPNGSGKSNIAEAIRWVLGEQSAKNLRGSRMPDVIFSGSADRRALNMAAVTLLLDNSDHYLDSPFTEIKVARKLFRNGDSAYFINEKQCRLKDVTNLFMDTGIGQGTLSIISQGNVEEIFNSKPVDRRSIIENVAGVYKYKRQKTTAQTEILQTSDNLNRVNDIIQELKSRLAPLEEQSSQATDYLDQKKRLAEFEKKQLILTAKDQQAAIKQTTDQLKQSQQIVSKIQKEVDQNEQSGNAVKQELSAGRKQIDDWNAEILAINTKIQTLTSQKQLSTQENSFKNADVKRISDQISATTAKIHELAQKIDKSATAISHAQDSLRTGQAGLVAVEKAAKANNVPAIEKKIEQLRSQYVDLMQEQTAINNQLTMSQHDQNRLAEQAKSQKARISQLTGKLADGQKQLTEKRQQLAQSKADLAAVQEKLAHLKQLLTAKQATVDQNQTEWLNALKVAEQAKAKQNSLQALHDSYRNFYRGPANLLKNKAHLDGIFGPVSDFLQVDSQYVKAIDTALGSQAQHIIVKDNAAASNAIKFMTANRYGRVTLLPVTVIKPRYLNRSLVAQAEKFPGYIGVGASLVTMPEQFADINESLLGTTIIADNLDHAIAISRAIQHRTRIVSLDGQVVNAGGSLTGGANKATNQGVLINQTELADLQKATQQMGNKLAAKETQLAEAKNALQQIQEAYNRSRQRAFEVQQGINHQAADLKLLETAIATETREVEAMKLALQNAQNLNSADQDTDLQKQKAAIQKQLAANNQAVLDHQARLGRVRELADEYAKKRQSLHDQVVVTKEQLQQYQDQRRSLDNQLLQLNNQKTRLTTQLQDLKADLQQQVDPAQLDEQIAKQTKRQAALSADLNEKKVAVDRLDQTYEKIQNAIRTAQLNLNNAKYELKATGTKLSSLQQAISVSYTKLSEKYSIDPQVLGNPKWNWDADAVAGQIKMLKMGIEEIGPVNISAIQEFHDVSDRYNFLMKQQQDLLTAKNHLTATMGKMDSTIASKFKQTFDKVANSFSKVFVEMFGGGEAKLVLTDPNDMLTTGIEIMVKPPGKNYRSLSLLSGGEKALTAITLLFAIIRVSPVPFCILDEAEAALDPFNADRFAKYLKRFGDETQFIVITHRKETMIYADTLYGITMQESGVSKVVSVSLDNLKTEVS</sequence>
<dbReference type="PATRIC" id="fig|1423786.4.peg.3049"/>
<feature type="domain" description="SMC hinge" evidence="8">
    <location>
        <begin position="519"/>
        <end position="638"/>
    </location>
</feature>
<feature type="coiled-coil region" evidence="7">
    <location>
        <begin position="372"/>
        <end position="399"/>
    </location>
</feature>
<dbReference type="GO" id="GO:0005694">
    <property type="term" value="C:chromosome"/>
    <property type="evidence" value="ECO:0007669"/>
    <property type="project" value="InterPro"/>
</dbReference>
<feature type="coiled-coil region" evidence="7">
    <location>
        <begin position="887"/>
        <end position="921"/>
    </location>
</feature>
<feature type="coiled-coil region" evidence="7">
    <location>
        <begin position="811"/>
        <end position="859"/>
    </location>
</feature>
<dbReference type="SUPFAM" id="SSF75553">
    <property type="entry name" value="Smc hinge domain"/>
    <property type="match status" value="1"/>
</dbReference>
<dbReference type="RefSeq" id="WP_056980053.1">
    <property type="nucleotide sequence ID" value="NZ_AZFZ01000009.1"/>
</dbReference>
<evidence type="ECO:0000256" key="4">
    <source>
        <dbReference type="ARBA" id="ARBA00022840"/>
    </source>
</evidence>
<dbReference type="SUPFAM" id="SSF52540">
    <property type="entry name" value="P-loop containing nucleoside triphosphate hydrolases"/>
    <property type="match status" value="1"/>
</dbReference>
<dbReference type="GO" id="GO:0005737">
    <property type="term" value="C:cytoplasm"/>
    <property type="evidence" value="ECO:0007669"/>
    <property type="project" value="UniProtKB-SubCell"/>
</dbReference>
<dbReference type="GO" id="GO:0005524">
    <property type="term" value="F:ATP binding"/>
    <property type="evidence" value="ECO:0007669"/>
    <property type="project" value="UniProtKB-UniRule"/>
</dbReference>
<comment type="similarity">
    <text evidence="7">Belongs to the SMC family.</text>
</comment>
<evidence type="ECO:0000256" key="5">
    <source>
        <dbReference type="ARBA" id="ARBA00023054"/>
    </source>
</evidence>
<evidence type="ECO:0000256" key="6">
    <source>
        <dbReference type="ARBA" id="ARBA00023125"/>
    </source>
</evidence>
<evidence type="ECO:0000313" key="10">
    <source>
        <dbReference type="Proteomes" id="UP000051010"/>
    </source>
</evidence>
<dbReference type="AlphaFoldDB" id="A0A0R1YQT3"/>
<dbReference type="SMART" id="SM00968">
    <property type="entry name" value="SMC_hinge"/>
    <property type="match status" value="1"/>
</dbReference>
<dbReference type="Gene3D" id="3.30.70.1620">
    <property type="match status" value="1"/>
</dbReference>
<comment type="caution">
    <text evidence="9">The sequence shown here is derived from an EMBL/GenBank/DDBJ whole genome shotgun (WGS) entry which is preliminary data.</text>
</comment>
<dbReference type="GO" id="GO:0006260">
    <property type="term" value="P:DNA replication"/>
    <property type="evidence" value="ECO:0007669"/>
    <property type="project" value="UniProtKB-UniRule"/>
</dbReference>
<keyword evidence="4 7" id="KW-0067">ATP-binding</keyword>
<proteinExistence type="inferred from homology"/>
<dbReference type="Pfam" id="PF06470">
    <property type="entry name" value="SMC_hinge"/>
    <property type="match status" value="1"/>
</dbReference>
<dbReference type="InterPro" id="IPR003395">
    <property type="entry name" value="RecF/RecN/SMC_N"/>
</dbReference>
<keyword evidence="5 7" id="KW-0175">Coiled coil</keyword>
<dbReference type="FunFam" id="3.40.50.300:FF:000901">
    <property type="entry name" value="Chromosome partition protein Smc"/>
    <property type="match status" value="1"/>
</dbReference>
<comment type="function">
    <text evidence="7">Required for chromosome condensation and partitioning.</text>
</comment>
<keyword evidence="2 7" id="KW-0963">Cytoplasm</keyword>
<evidence type="ECO:0000256" key="3">
    <source>
        <dbReference type="ARBA" id="ARBA00022741"/>
    </source>
</evidence>
<comment type="subcellular location">
    <subcellularLocation>
        <location evidence="1 7">Cytoplasm</location>
    </subcellularLocation>
</comment>
<dbReference type="Pfam" id="PF02463">
    <property type="entry name" value="SMC_N"/>
    <property type="match status" value="1"/>
</dbReference>
<evidence type="ECO:0000313" key="9">
    <source>
        <dbReference type="EMBL" id="KRM44792.1"/>
    </source>
</evidence>
<reference evidence="9 10" key="1">
    <citation type="journal article" date="2015" name="Genome Announc.">
        <title>Expanding the biotechnology potential of lactobacilli through comparative genomics of 213 strains and associated genera.</title>
        <authorList>
            <person name="Sun Z."/>
            <person name="Harris H.M."/>
            <person name="McCann A."/>
            <person name="Guo C."/>
            <person name="Argimon S."/>
            <person name="Zhang W."/>
            <person name="Yang X."/>
            <person name="Jeffery I.B."/>
            <person name="Cooney J.C."/>
            <person name="Kagawa T.F."/>
            <person name="Liu W."/>
            <person name="Song Y."/>
            <person name="Salvetti E."/>
            <person name="Wrobel A."/>
            <person name="Rasinkangas P."/>
            <person name="Parkhill J."/>
            <person name="Rea M.C."/>
            <person name="O'Sullivan O."/>
            <person name="Ritari J."/>
            <person name="Douillard F.P."/>
            <person name="Paul Ross R."/>
            <person name="Yang R."/>
            <person name="Briner A.E."/>
            <person name="Felis G.E."/>
            <person name="de Vos W.M."/>
            <person name="Barrangou R."/>
            <person name="Klaenhammer T.R."/>
            <person name="Caufield P.W."/>
            <person name="Cui Y."/>
            <person name="Zhang H."/>
            <person name="O'Toole P.W."/>
        </authorList>
    </citation>
    <scope>NUCLEOTIDE SEQUENCE [LARGE SCALE GENOMIC DNA]</scope>
    <source>
        <strain evidence="9 10">DSM 18390</strain>
    </source>
</reference>
<feature type="coiled-coil region" evidence="7">
    <location>
        <begin position="181"/>
        <end position="208"/>
    </location>
</feature>
<dbReference type="GO" id="GO:0016887">
    <property type="term" value="F:ATP hydrolysis activity"/>
    <property type="evidence" value="ECO:0007669"/>
    <property type="project" value="InterPro"/>
</dbReference>
<dbReference type="Proteomes" id="UP000051010">
    <property type="component" value="Unassembled WGS sequence"/>
</dbReference>
<dbReference type="HAMAP" id="MF_01894">
    <property type="entry name" value="Smc_prok"/>
    <property type="match status" value="1"/>
</dbReference>
<organism evidence="9 10">
    <name type="scientific">Lentilactobacillus parafarraginis DSM 18390 = JCM 14109</name>
    <dbReference type="NCBI Taxonomy" id="1423786"/>
    <lineage>
        <taxon>Bacteria</taxon>
        <taxon>Bacillati</taxon>
        <taxon>Bacillota</taxon>
        <taxon>Bacilli</taxon>
        <taxon>Lactobacillales</taxon>
        <taxon>Lactobacillaceae</taxon>
        <taxon>Lentilactobacillus</taxon>
    </lineage>
</organism>
<dbReference type="EMBL" id="AZFZ01000009">
    <property type="protein sequence ID" value="KRM44792.1"/>
    <property type="molecule type" value="Genomic_DNA"/>
</dbReference>
<evidence type="ECO:0000256" key="7">
    <source>
        <dbReference type="HAMAP-Rule" id="MF_01894"/>
    </source>
</evidence>
<dbReference type="InterPro" id="IPR027417">
    <property type="entry name" value="P-loop_NTPase"/>
</dbReference>
<comment type="subunit">
    <text evidence="7">Homodimer.</text>
</comment>
<dbReference type="GO" id="GO:0007062">
    <property type="term" value="P:sister chromatid cohesion"/>
    <property type="evidence" value="ECO:0007669"/>
    <property type="project" value="InterPro"/>
</dbReference>
<feature type="coiled-coil region" evidence="7">
    <location>
        <begin position="234"/>
        <end position="261"/>
    </location>
</feature>
<dbReference type="GO" id="GO:0030261">
    <property type="term" value="P:chromosome condensation"/>
    <property type="evidence" value="ECO:0007669"/>
    <property type="project" value="InterPro"/>
</dbReference>
<dbReference type="Gene3D" id="3.40.50.300">
    <property type="entry name" value="P-loop containing nucleotide triphosphate hydrolases"/>
    <property type="match status" value="2"/>
</dbReference>